<evidence type="ECO:0000256" key="2">
    <source>
        <dbReference type="PROSITE-ProRule" id="PRU10141"/>
    </source>
</evidence>
<dbReference type="InterPro" id="IPR011989">
    <property type="entry name" value="ARM-like"/>
</dbReference>
<evidence type="ECO:0000256" key="1">
    <source>
        <dbReference type="PROSITE-ProRule" id="PRU00259"/>
    </source>
</evidence>
<dbReference type="Gene3D" id="1.25.10.10">
    <property type="entry name" value="Leucine-rich Repeat Variant"/>
    <property type="match status" value="2"/>
</dbReference>
<dbReference type="PROSITE" id="PS00107">
    <property type="entry name" value="PROTEIN_KINASE_ATP"/>
    <property type="match status" value="1"/>
</dbReference>
<dbReference type="Pfam" id="PF07714">
    <property type="entry name" value="PK_Tyr_Ser-Thr"/>
    <property type="match status" value="1"/>
</dbReference>
<dbReference type="SUPFAM" id="SSF56112">
    <property type="entry name" value="Protein kinase-like (PK-like)"/>
    <property type="match status" value="1"/>
</dbReference>
<organism evidence="5 6">
    <name type="scientific">Lagenidium giganteum</name>
    <dbReference type="NCBI Taxonomy" id="4803"/>
    <lineage>
        <taxon>Eukaryota</taxon>
        <taxon>Sar</taxon>
        <taxon>Stramenopiles</taxon>
        <taxon>Oomycota</taxon>
        <taxon>Peronosporomycetes</taxon>
        <taxon>Pythiales</taxon>
        <taxon>Pythiaceae</taxon>
    </lineage>
</organism>
<dbReference type="GO" id="GO:0005524">
    <property type="term" value="F:ATP binding"/>
    <property type="evidence" value="ECO:0007669"/>
    <property type="project" value="UniProtKB-UniRule"/>
</dbReference>
<dbReference type="InterPro" id="IPR001245">
    <property type="entry name" value="Ser-Thr/Tyr_kinase_cat_dom"/>
</dbReference>
<dbReference type="Proteomes" id="UP001146120">
    <property type="component" value="Unassembled WGS sequence"/>
</dbReference>
<dbReference type="InterPro" id="IPR017441">
    <property type="entry name" value="Protein_kinase_ATP_BS"/>
</dbReference>
<dbReference type="InterPro" id="IPR000719">
    <property type="entry name" value="Prot_kinase_dom"/>
</dbReference>
<dbReference type="InterPro" id="IPR016024">
    <property type="entry name" value="ARM-type_fold"/>
</dbReference>
<dbReference type="PANTHER" id="PTHR44329:SF214">
    <property type="entry name" value="PROTEIN KINASE DOMAIN-CONTAINING PROTEIN"/>
    <property type="match status" value="1"/>
</dbReference>
<evidence type="ECO:0000256" key="3">
    <source>
        <dbReference type="SAM" id="MobiDB-lite"/>
    </source>
</evidence>
<evidence type="ECO:0000313" key="6">
    <source>
        <dbReference type="Proteomes" id="UP001146120"/>
    </source>
</evidence>
<dbReference type="SMART" id="SM00185">
    <property type="entry name" value="ARM"/>
    <property type="match status" value="4"/>
</dbReference>
<reference evidence="5" key="2">
    <citation type="journal article" date="2023" name="Microbiol Resour">
        <title>Decontamination and Annotation of the Draft Genome Sequence of the Oomycete Lagenidium giganteum ARSEF 373.</title>
        <authorList>
            <person name="Morgan W.R."/>
            <person name="Tartar A."/>
        </authorList>
    </citation>
    <scope>NUCLEOTIDE SEQUENCE</scope>
    <source>
        <strain evidence="5">ARSEF 373</strain>
    </source>
</reference>
<dbReference type="CDD" id="cd21037">
    <property type="entry name" value="MLKL_NTD"/>
    <property type="match status" value="1"/>
</dbReference>
<dbReference type="SMART" id="SM00220">
    <property type="entry name" value="S_TKc"/>
    <property type="match status" value="1"/>
</dbReference>
<dbReference type="GO" id="GO:0004674">
    <property type="term" value="F:protein serine/threonine kinase activity"/>
    <property type="evidence" value="ECO:0007669"/>
    <property type="project" value="TreeGrafter"/>
</dbReference>
<dbReference type="PROSITE" id="PS50176">
    <property type="entry name" value="ARM_REPEAT"/>
    <property type="match status" value="1"/>
</dbReference>
<dbReference type="InterPro" id="IPR000225">
    <property type="entry name" value="Armadillo"/>
</dbReference>
<feature type="repeat" description="ARM" evidence="1">
    <location>
        <begin position="628"/>
        <end position="670"/>
    </location>
</feature>
<feature type="domain" description="Protein kinase" evidence="4">
    <location>
        <begin position="174"/>
        <end position="433"/>
    </location>
</feature>
<accession>A0AAV2Z8L9</accession>
<keyword evidence="2" id="KW-0067">ATP-binding</keyword>
<feature type="binding site" evidence="2">
    <location>
        <position position="202"/>
    </location>
    <ligand>
        <name>ATP</name>
        <dbReference type="ChEBI" id="CHEBI:30616"/>
    </ligand>
</feature>
<evidence type="ECO:0000259" key="4">
    <source>
        <dbReference type="PROSITE" id="PS50011"/>
    </source>
</evidence>
<keyword evidence="6" id="KW-1185">Reference proteome</keyword>
<feature type="region of interest" description="Disordered" evidence="3">
    <location>
        <begin position="1361"/>
        <end position="1384"/>
    </location>
</feature>
<dbReference type="Gene3D" id="1.10.510.10">
    <property type="entry name" value="Transferase(Phosphotransferase) domain 1"/>
    <property type="match status" value="1"/>
</dbReference>
<keyword evidence="2" id="KW-0547">Nucleotide-binding</keyword>
<dbReference type="EMBL" id="DAKRPA010000023">
    <property type="protein sequence ID" value="DBA03082.1"/>
    <property type="molecule type" value="Genomic_DNA"/>
</dbReference>
<gene>
    <name evidence="5" type="ORF">N0F65_003329</name>
</gene>
<evidence type="ECO:0000313" key="5">
    <source>
        <dbReference type="EMBL" id="DBA03082.1"/>
    </source>
</evidence>
<reference evidence="5" key="1">
    <citation type="submission" date="2022-11" db="EMBL/GenBank/DDBJ databases">
        <authorList>
            <person name="Morgan W.R."/>
            <person name="Tartar A."/>
        </authorList>
    </citation>
    <scope>NUCLEOTIDE SEQUENCE</scope>
    <source>
        <strain evidence="5">ARSEF 373</strain>
    </source>
</reference>
<proteinExistence type="predicted"/>
<dbReference type="PROSITE" id="PS50011">
    <property type="entry name" value="PROTEIN_KINASE_DOM"/>
    <property type="match status" value="1"/>
</dbReference>
<name>A0AAV2Z8L9_9STRA</name>
<dbReference type="InterPro" id="IPR051681">
    <property type="entry name" value="Ser/Thr_Kinases-Pseudokinases"/>
</dbReference>
<sequence>MGILTLATLKTTYEVLKSIYDMGTQMQEGGELVLRLYGRLSDLLGDMENQEVRDLMDKSRCMEDFASLAKQVESFVQKHRSMNLIYRLCKHQETKESIRRFHEDIDHLFQRVHLRHDANMSSRQHNWEKQFYLNWEDAIKRLIDPTTLLRLRKVSHGVNVMPTKEWFLHEADIEIDDKPIGCGAFGEVLLGVHDHHTRVVVKRLIRADERMRQDFRVEIENWWKIKHLQFVLNVFGACDISDPPFIVCEYAPHGSLDRFLLANPGNERHMWRLLYEAAQGLNFLHKNNVIHGDIKCNNIHVGEDLHARLADFGTSVRLTSSRNMSATKQTGANRWTAPECLEGKNNATEASDWYAFGMCILEAASGQVPWTEVLADVQVFANVKNGTLPARPSNVSEVRDNAIAAGLIPVALAMSANESVRVTSMKALDELYEASPDVVDKIIVAGGLSATLGAPSLVAFLNKGTQSQKNGVLWSLIWLGGSQPDVFTKIADADGIPPRAAGGIVPLVKLATNGTELQKEYAACALGYVATGIEENQVEIADAGGIVPLVRLAATGTDKQKEHAAYALGHVGFDNKKNQVAIAGAGGIPPLVQMVASGTGRQKDSAAFALSMIVSNVDANGAKLVAAGGIAPLVQMISIGSDDLADCVARALYDLASNKRIAQSLVDAAAERERKRQVLQRIAAAHRPNSSYLGKPVVIELLQHVVDALTELLVVRSPTPFVWLADFLRYACKVTFSTPREPTELLMLEMHKKRRIAQHAIHDREADEFECKRLLREIIALEQELSLPLGELRMTRDDYVFLATEVPSEKEQWSVDDQNLPAFSEFTEQEPGESQSLFEASLPPTNNLELYYQLILDGAIKVIIELQLIAPTDPVEWLISRFRHETASAWSASRSSSEPSAMLLKTNFELMKLVESLQEAHAEMHERLDDVVIRHRRLNDEVTMRQRFIMKLSTSNLTTRTQAIMEGTPLVLNSQKHWVLPGYLLLPATLTPDELLGLRRAERYLMQKDETRWRFLILAQKRFDASVRIQACWRCHRDYESYQQRCKQRTAAARIIQRNYLRCLVAQRFAIRFAFYAHKDFPTGNYRRVGRDSNGELRSLEEMMELCRQDDECAAFSVPDGALKRFVPRKLSQYRPMADDAAQQQVVSTSVPGIYLKVYPAKNEAIVNTGIIVAVPDDRFGLVQVVLDGLGLLVDLPVAKVSNRWKRIRVKRTIQRERKVRKTYVFGKMKETLEDADAVTADGFELCPEDDEEEERRLKIERIRSLSTDSTYHYVFEDQATMKIVDYEPRHTHATLDEREGVIADRKKRYIQEQVVKETAKRLESAIRLQCAWRSRRARAAFHRVLLLRAKEKDRAHLVRQVNEKTKKKTKNSKPKDPKERGFFSKWIHK</sequence>
<dbReference type="InterPro" id="IPR059179">
    <property type="entry name" value="MLKL-like_MCAfunc"/>
</dbReference>
<dbReference type="InterPro" id="IPR011009">
    <property type="entry name" value="Kinase-like_dom_sf"/>
</dbReference>
<comment type="caution">
    <text evidence="5">The sequence shown here is derived from an EMBL/GenBank/DDBJ whole genome shotgun (WGS) entry which is preliminary data.</text>
</comment>
<dbReference type="PROSITE" id="PS50096">
    <property type="entry name" value="IQ"/>
    <property type="match status" value="2"/>
</dbReference>
<dbReference type="SUPFAM" id="SSF48371">
    <property type="entry name" value="ARM repeat"/>
    <property type="match status" value="1"/>
</dbReference>
<protein>
    <recommendedName>
        <fullName evidence="4">Protein kinase domain-containing protein</fullName>
    </recommendedName>
</protein>
<dbReference type="PANTHER" id="PTHR44329">
    <property type="entry name" value="SERINE/THREONINE-PROTEIN KINASE TNNI3K-RELATED"/>
    <property type="match status" value="1"/>
</dbReference>
<feature type="compositionally biased region" description="Basic and acidic residues" evidence="3">
    <location>
        <begin position="1374"/>
        <end position="1383"/>
    </location>
</feature>